<dbReference type="GO" id="GO:0022857">
    <property type="term" value="F:transmembrane transporter activity"/>
    <property type="evidence" value="ECO:0007669"/>
    <property type="project" value="InterPro"/>
</dbReference>
<dbReference type="Proteomes" id="UP001059824">
    <property type="component" value="Chromosome"/>
</dbReference>
<feature type="transmembrane region" description="Helical" evidence="1">
    <location>
        <begin position="113"/>
        <end position="135"/>
    </location>
</feature>
<feature type="transmembrane region" description="Helical" evidence="1">
    <location>
        <begin position="155"/>
        <end position="175"/>
    </location>
</feature>
<name>A0A857MPR2_9BACT</name>
<keyword evidence="1" id="KW-1133">Transmembrane helix</keyword>
<reference evidence="2" key="1">
    <citation type="journal article" date="2021" name="Nat. Microbiol.">
        <title>Cocultivation of an ultrasmall environmental parasitic bacterium with lytic ability against bacteria associated with wastewater foams.</title>
        <authorList>
            <person name="Batinovic S."/>
            <person name="Rose J.J.A."/>
            <person name="Ratcliffe J."/>
            <person name="Seviour R.J."/>
            <person name="Petrovski S."/>
        </authorList>
    </citation>
    <scope>NUCLEOTIDE SEQUENCE</scope>
    <source>
        <strain evidence="2">JR1</strain>
    </source>
</reference>
<feature type="transmembrane region" description="Helical" evidence="1">
    <location>
        <begin position="255"/>
        <end position="281"/>
    </location>
</feature>
<feature type="transmembrane region" description="Helical" evidence="1">
    <location>
        <begin position="378"/>
        <end position="402"/>
    </location>
</feature>
<dbReference type="KEGG" id="mama:GII36_05330"/>
<organism evidence="2 3">
    <name type="scientific">Candidatus Mycosynbacter amalyticus</name>
    <dbReference type="NCBI Taxonomy" id="2665156"/>
    <lineage>
        <taxon>Bacteria</taxon>
        <taxon>Candidatus Saccharimonadota</taxon>
        <taxon>Candidatus Saccharimonadota incertae sedis</taxon>
        <taxon>Candidatus Mycosynbacter</taxon>
    </lineage>
</organism>
<feature type="transmembrane region" description="Helical" evidence="1">
    <location>
        <begin position="181"/>
        <end position="200"/>
    </location>
</feature>
<keyword evidence="1" id="KW-0812">Transmembrane</keyword>
<accession>A0A857MPR2</accession>
<dbReference type="Pfam" id="PF07690">
    <property type="entry name" value="MFS_1"/>
    <property type="match status" value="1"/>
</dbReference>
<keyword evidence="1" id="KW-0472">Membrane</keyword>
<dbReference type="EMBL" id="CP045921">
    <property type="protein sequence ID" value="QHN43239.1"/>
    <property type="molecule type" value="Genomic_DNA"/>
</dbReference>
<feature type="transmembrane region" description="Helical" evidence="1">
    <location>
        <begin position="346"/>
        <end position="372"/>
    </location>
</feature>
<dbReference type="InterPro" id="IPR036259">
    <property type="entry name" value="MFS_trans_sf"/>
</dbReference>
<evidence type="ECO:0000313" key="3">
    <source>
        <dbReference type="Proteomes" id="UP001059824"/>
    </source>
</evidence>
<gene>
    <name evidence="2" type="ORF">GII36_05330</name>
</gene>
<dbReference type="SUPFAM" id="SSF103473">
    <property type="entry name" value="MFS general substrate transporter"/>
    <property type="match status" value="1"/>
</dbReference>
<evidence type="ECO:0000313" key="2">
    <source>
        <dbReference type="EMBL" id="QHN43239.1"/>
    </source>
</evidence>
<evidence type="ECO:0000256" key="1">
    <source>
        <dbReference type="SAM" id="Phobius"/>
    </source>
</evidence>
<proteinExistence type="predicted"/>
<dbReference type="InterPro" id="IPR011701">
    <property type="entry name" value="MFS"/>
</dbReference>
<dbReference type="RefSeq" id="WP_260763223.1">
    <property type="nucleotide sequence ID" value="NZ_CP045921.1"/>
</dbReference>
<keyword evidence="3" id="KW-1185">Reference proteome</keyword>
<feature type="transmembrane region" description="Helical" evidence="1">
    <location>
        <begin position="221"/>
        <end position="249"/>
    </location>
</feature>
<dbReference type="AlphaFoldDB" id="A0A857MPR2"/>
<protein>
    <submittedName>
        <fullName evidence="2">MFS transporter</fullName>
    </submittedName>
</protein>
<sequence>MIQSVIHRLLLRRHFWRYATFSEVAELYAARLLRMTANSLVSVFVAVFLFKSGYSLVYIATFYSLYFAFKLFVSTPAALLTARIGPKHGMLVANLLAIPSLVALPLLPHIGEWALVIFTICQGTSISLYGICHLVDFSKVKHIDHAGKEISFMNIMDKIAAGVSPLIGGVIAWLASPELTMWLAAGLFLVAALPLLRTAEPVRVGQKLSFRGFPWRETWRSLVANVGVGLDNTTSIVLWPLFLTVVVFASSGSSVYAQIGGLATVTLFVGFIASQMYGVLIDRRRGGELLRYATIANSFTHAIRPFIYTPVSAALANVINETATTGYTMAFIRGMFDLADRSGHRIAYLLLIEMTLNLGSMFISLILLGFLLVLQAQAALSAAFFAAAALTLFISFANFPLYRRSK</sequence>
<dbReference type="Gene3D" id="1.20.1250.20">
    <property type="entry name" value="MFS general substrate transporter like domains"/>
    <property type="match status" value="1"/>
</dbReference>